<dbReference type="EMBL" id="JAMDLZ010000022">
    <property type="protein sequence ID" value="MCY9548056.1"/>
    <property type="molecule type" value="Genomic_DNA"/>
</dbReference>
<dbReference type="Gene3D" id="3.30.300.210">
    <property type="entry name" value="Nutrient germinant receptor protein C, domain 3"/>
    <property type="match status" value="1"/>
</dbReference>
<sequence>MKKCMFVFLIILSPILTGCWDKRELNELGIMLALGIDKVEDEYRVTAQVVVPSEVSTKTSTGRSPVILYKENGETVYEALQKITKESPREMYTGHLRMLVLGEDLAEEGIAQSIELLSRYRELRSDFYVAIAKDRTAEELLNVRTTIENLPANEMFNALKTPETTSTSTNGFTLDELITNLTSDGKEAVLTGILVKGEIEMGSNKQNVESITPAAQIKFDDLAVFKKDKLVGWLTARDSRGYNAILNKVHNSVTAISCPKGGKVTLEIIQSDSKIKGKINKGKPEVDVNIKVKGNVEEVECQINLNDQETIVELEKNTEKQLEKTINLTIETAQKQYKSDIFGFGEAIHRSNPEEWKKIKEHWDEKFAEMTANVKVDVKLVHTGTEGNSFLKKIEVK</sequence>
<evidence type="ECO:0000256" key="6">
    <source>
        <dbReference type="ARBA" id="ARBA00023139"/>
    </source>
</evidence>
<keyword evidence="4" id="KW-0732">Signal</keyword>
<evidence type="ECO:0000313" key="11">
    <source>
        <dbReference type="Proteomes" id="UP001527052"/>
    </source>
</evidence>
<evidence type="ECO:0000256" key="3">
    <source>
        <dbReference type="ARBA" id="ARBA00022544"/>
    </source>
</evidence>
<dbReference type="NCBIfam" id="TIGR02887">
    <property type="entry name" value="spore_ger_x_C"/>
    <property type="match status" value="1"/>
</dbReference>
<keyword evidence="3" id="KW-0309">Germination</keyword>
<keyword evidence="7" id="KW-0449">Lipoprotein</keyword>
<dbReference type="InterPro" id="IPR038501">
    <property type="entry name" value="Spore_GerAC_C_sf"/>
</dbReference>
<evidence type="ECO:0000256" key="1">
    <source>
        <dbReference type="ARBA" id="ARBA00004635"/>
    </source>
</evidence>
<organism evidence="10 11">
    <name type="scientific">Lysinibacillus xylanilyticus</name>
    <dbReference type="NCBI Taxonomy" id="582475"/>
    <lineage>
        <taxon>Bacteria</taxon>
        <taxon>Bacillati</taxon>
        <taxon>Bacillota</taxon>
        <taxon>Bacilli</taxon>
        <taxon>Bacillales</taxon>
        <taxon>Bacillaceae</taxon>
        <taxon>Lysinibacillus</taxon>
    </lineage>
</organism>
<proteinExistence type="inferred from homology"/>
<evidence type="ECO:0000256" key="7">
    <source>
        <dbReference type="ARBA" id="ARBA00023288"/>
    </source>
</evidence>
<comment type="caution">
    <text evidence="10">The sequence shown here is derived from an EMBL/GenBank/DDBJ whole genome shotgun (WGS) entry which is preliminary data.</text>
</comment>
<dbReference type="InterPro" id="IPR046953">
    <property type="entry name" value="Spore_GerAC-like_C"/>
</dbReference>
<accession>A0ABT4EUW0</accession>
<evidence type="ECO:0000313" key="10">
    <source>
        <dbReference type="EMBL" id="MCY9548056.1"/>
    </source>
</evidence>
<evidence type="ECO:0000256" key="2">
    <source>
        <dbReference type="ARBA" id="ARBA00007886"/>
    </source>
</evidence>
<dbReference type="RefSeq" id="WP_268637915.1">
    <property type="nucleotide sequence ID" value="NZ_JAMDLZ010000022.1"/>
</dbReference>
<dbReference type="Gene3D" id="6.20.190.10">
    <property type="entry name" value="Nutrient germinant receptor protein C, domain 1"/>
    <property type="match status" value="1"/>
</dbReference>
<reference evidence="10 11" key="1">
    <citation type="submission" date="2022-05" db="EMBL/GenBank/DDBJ databases">
        <title>Genome Sequencing of Bee-Associated Microbes.</title>
        <authorList>
            <person name="Dunlap C."/>
        </authorList>
    </citation>
    <scope>NUCLEOTIDE SEQUENCE [LARGE SCALE GENOMIC DNA]</scope>
    <source>
        <strain evidence="10 11">NRRL BD-083</strain>
    </source>
</reference>
<name>A0ABT4EUW0_9BACI</name>
<dbReference type="Pfam" id="PF05504">
    <property type="entry name" value="Spore_GerAC"/>
    <property type="match status" value="1"/>
</dbReference>
<keyword evidence="5" id="KW-0472">Membrane</keyword>
<feature type="domain" description="Spore germination protein N-terminal" evidence="9">
    <location>
        <begin position="21"/>
        <end position="192"/>
    </location>
</feature>
<evidence type="ECO:0000256" key="5">
    <source>
        <dbReference type="ARBA" id="ARBA00023136"/>
    </source>
</evidence>
<feature type="domain" description="Spore germination GerAC-like C-terminal" evidence="8">
    <location>
        <begin position="221"/>
        <end position="384"/>
    </location>
</feature>
<evidence type="ECO:0000259" key="9">
    <source>
        <dbReference type="Pfam" id="PF25198"/>
    </source>
</evidence>
<keyword evidence="6" id="KW-0564">Palmitate</keyword>
<comment type="subcellular location">
    <subcellularLocation>
        <location evidence="1">Membrane</location>
        <topology evidence="1">Lipid-anchor</topology>
    </subcellularLocation>
</comment>
<dbReference type="PANTHER" id="PTHR35789:SF1">
    <property type="entry name" value="SPORE GERMINATION PROTEIN B3"/>
    <property type="match status" value="1"/>
</dbReference>
<dbReference type="Pfam" id="PF25198">
    <property type="entry name" value="Spore_GerAC_N"/>
    <property type="match status" value="1"/>
</dbReference>
<dbReference type="InterPro" id="IPR057336">
    <property type="entry name" value="GerAC_N"/>
</dbReference>
<keyword evidence="11" id="KW-1185">Reference proteome</keyword>
<comment type="similarity">
    <text evidence="2">Belongs to the GerABKC lipoprotein family.</text>
</comment>
<evidence type="ECO:0000259" key="8">
    <source>
        <dbReference type="Pfam" id="PF05504"/>
    </source>
</evidence>
<dbReference type="PANTHER" id="PTHR35789">
    <property type="entry name" value="SPORE GERMINATION PROTEIN B3"/>
    <property type="match status" value="1"/>
</dbReference>
<dbReference type="InterPro" id="IPR008844">
    <property type="entry name" value="Spore_GerAC-like"/>
</dbReference>
<evidence type="ECO:0000256" key="4">
    <source>
        <dbReference type="ARBA" id="ARBA00022729"/>
    </source>
</evidence>
<protein>
    <submittedName>
        <fullName evidence="10">Ger(X)C family spore germination protein</fullName>
    </submittedName>
</protein>
<gene>
    <name evidence="10" type="ORF">M5W82_13925</name>
</gene>
<dbReference type="PROSITE" id="PS51257">
    <property type="entry name" value="PROKAR_LIPOPROTEIN"/>
    <property type="match status" value="1"/>
</dbReference>
<dbReference type="Proteomes" id="UP001527052">
    <property type="component" value="Unassembled WGS sequence"/>
</dbReference>